<dbReference type="PANTHER" id="PTHR33359">
    <property type="entry name" value="MOLYBDOPTERIN SYNTHASE SULFUR CARRIER SUBUNIT"/>
    <property type="match status" value="1"/>
</dbReference>
<gene>
    <name evidence="4" type="primary">moaD</name>
    <name evidence="4" type="ORF">LZC94_07210</name>
</gene>
<dbReference type="NCBIfam" id="TIGR01682">
    <property type="entry name" value="moaD"/>
    <property type="match status" value="1"/>
</dbReference>
<dbReference type="SUPFAM" id="SSF54285">
    <property type="entry name" value="MoaD/ThiS"/>
    <property type="match status" value="1"/>
</dbReference>
<dbReference type="RefSeq" id="WP_394826684.1">
    <property type="nucleotide sequence ID" value="NZ_CP089984.1"/>
</dbReference>
<comment type="similarity">
    <text evidence="2">Belongs to the MoaD family.</text>
</comment>
<dbReference type="Proteomes" id="UP001370348">
    <property type="component" value="Chromosome"/>
</dbReference>
<keyword evidence="1" id="KW-0547">Nucleotide-binding</keyword>
<reference evidence="4 5" key="1">
    <citation type="submission" date="2021-12" db="EMBL/GenBank/DDBJ databases">
        <title>Discovery of the Pendulisporaceae a myxobacterial family with distinct sporulation behavior and unique specialized metabolism.</title>
        <authorList>
            <person name="Garcia R."/>
            <person name="Popoff A."/>
            <person name="Bader C.D."/>
            <person name="Loehr J."/>
            <person name="Walesch S."/>
            <person name="Walt C."/>
            <person name="Boldt J."/>
            <person name="Bunk B."/>
            <person name="Haeckl F.J.F.P.J."/>
            <person name="Gunesch A.P."/>
            <person name="Birkelbach J."/>
            <person name="Nuebel U."/>
            <person name="Pietschmann T."/>
            <person name="Bach T."/>
            <person name="Mueller R."/>
        </authorList>
    </citation>
    <scope>NUCLEOTIDE SEQUENCE [LARGE SCALE GENOMIC DNA]</scope>
    <source>
        <strain evidence="4 5">MSr11954</strain>
    </source>
</reference>
<sequence length="83" mass="9019">MRIRVLYFAAVRELVALDEESLDLPEEVTTVGAFYTYIAQKHPELAGRLAHVRVARNEVFATARESIAPGDVLALIPPVSGGA</sequence>
<dbReference type="Pfam" id="PF02597">
    <property type="entry name" value="ThiS"/>
    <property type="match status" value="1"/>
</dbReference>
<proteinExistence type="inferred from homology"/>
<evidence type="ECO:0000256" key="1">
    <source>
        <dbReference type="ARBA" id="ARBA00022741"/>
    </source>
</evidence>
<dbReference type="InterPro" id="IPR003749">
    <property type="entry name" value="ThiS/MoaD-like"/>
</dbReference>
<dbReference type="InterPro" id="IPR016155">
    <property type="entry name" value="Mopterin_synth/thiamin_S_b"/>
</dbReference>
<dbReference type="PANTHER" id="PTHR33359:SF1">
    <property type="entry name" value="MOLYBDOPTERIN SYNTHASE SULFUR CARRIER SUBUNIT"/>
    <property type="match status" value="1"/>
</dbReference>
<evidence type="ECO:0000256" key="2">
    <source>
        <dbReference type="ARBA" id="ARBA00024200"/>
    </source>
</evidence>
<dbReference type="Gene3D" id="3.10.20.30">
    <property type="match status" value="1"/>
</dbReference>
<protein>
    <recommendedName>
        <fullName evidence="3">Molybdopterin synthase sulfur carrier subunit</fullName>
    </recommendedName>
</protein>
<dbReference type="EMBL" id="CP089984">
    <property type="protein sequence ID" value="WXB17055.1"/>
    <property type="molecule type" value="Genomic_DNA"/>
</dbReference>
<name>A0ABZ2M5U6_9BACT</name>
<keyword evidence="5" id="KW-1185">Reference proteome</keyword>
<evidence type="ECO:0000313" key="4">
    <source>
        <dbReference type="EMBL" id="WXB17055.1"/>
    </source>
</evidence>
<dbReference type="InterPro" id="IPR012675">
    <property type="entry name" value="Beta-grasp_dom_sf"/>
</dbReference>
<evidence type="ECO:0000256" key="3">
    <source>
        <dbReference type="ARBA" id="ARBA00024247"/>
    </source>
</evidence>
<evidence type="ECO:0000313" key="5">
    <source>
        <dbReference type="Proteomes" id="UP001370348"/>
    </source>
</evidence>
<dbReference type="InterPro" id="IPR044672">
    <property type="entry name" value="MOCS2A"/>
</dbReference>
<organism evidence="4 5">
    <name type="scientific">Pendulispora albinea</name>
    <dbReference type="NCBI Taxonomy" id="2741071"/>
    <lineage>
        <taxon>Bacteria</taxon>
        <taxon>Pseudomonadati</taxon>
        <taxon>Myxococcota</taxon>
        <taxon>Myxococcia</taxon>
        <taxon>Myxococcales</taxon>
        <taxon>Sorangiineae</taxon>
        <taxon>Pendulisporaceae</taxon>
        <taxon>Pendulispora</taxon>
    </lineage>
</organism>
<dbReference type="CDD" id="cd00754">
    <property type="entry name" value="Ubl_MoaD"/>
    <property type="match status" value="1"/>
</dbReference>
<accession>A0ABZ2M5U6</accession>